<evidence type="ECO:0000256" key="6">
    <source>
        <dbReference type="ARBA" id="ARBA00044805"/>
    </source>
</evidence>
<feature type="domain" description="Ataxin-10" evidence="7">
    <location>
        <begin position="401"/>
        <end position="499"/>
    </location>
</feature>
<dbReference type="Gene3D" id="1.25.10.10">
    <property type="entry name" value="Leucine-rich Repeat Variant"/>
    <property type="match status" value="1"/>
</dbReference>
<comment type="caution">
    <text evidence="8">The sequence shown here is derived from an EMBL/GenBank/DDBJ whole genome shotgun (WGS) entry which is preliminary data.</text>
</comment>
<evidence type="ECO:0000256" key="1">
    <source>
        <dbReference type="ARBA" id="ARBA00008384"/>
    </source>
</evidence>
<sequence length="502" mass="55046">METTVALLRNLQHGSSTEALESLKQLVLETQSNASLRELLGEEPMVWNNLVAAVQCTTTSTTVTTSKDELSETIKNLLTLGRNLLAAGQQSQDNACNANLEKMIENVLQACLANADNAASSGLITTSLQVLANTIAGNARQKERVWRNWVRYADEWFMNSLFAFSSRQAILPLLFFTWNCVSERASLRDTLLNTSSGRALLLQLSMIADDAFEESQSKAFELTYYIIASVIRNGGFEQLYDLAKSEHYVLSDPQLNILKIVDAMLDSQQIDLGQQPKLPTSLVKIFEAVAIRSSYLMKALNSDHSTAASNEKLDVTDATAIWTAVVLLLQTLAHVSSDLSAKEALLKNGLLETAIALLGAANTYVPRRTIKHSSGGVSSSPLDPTAESTSSPESMKAFAFVKRDTVRLLSTLCYKSRFVQDEVRRLHGIELVLSQCNVDDDNPYLREHAVLCVRNLLEENTDNQALVAEMEAIKVMPSEALEGTGITPVVGTDGKVKLQVDK</sequence>
<keyword evidence="3" id="KW-0131">Cell cycle</keyword>
<gene>
    <name evidence="8" type="ORF">G7K_1103-t1</name>
</gene>
<dbReference type="InterPro" id="IPR016024">
    <property type="entry name" value="ARM-type_fold"/>
</dbReference>
<evidence type="ECO:0000313" key="8">
    <source>
        <dbReference type="EMBL" id="GAO46885.1"/>
    </source>
</evidence>
<reference evidence="8 9" key="2">
    <citation type="journal article" date="2014" name="J. Gen. Appl. Microbiol.">
        <title>The early diverging ascomycetous budding yeast Saitoella complicata has three histone deacetylases belonging to the Clr6, Hos2, and Rpd3 lineages.</title>
        <authorList>
            <person name="Nishida H."/>
            <person name="Matsumoto T."/>
            <person name="Kondo S."/>
            <person name="Hamamoto M."/>
            <person name="Yoshikawa H."/>
        </authorList>
    </citation>
    <scope>NUCLEOTIDE SEQUENCE [LARGE SCALE GENOMIC DNA]</scope>
    <source>
        <strain evidence="8 9">NRRL Y-17804</strain>
    </source>
</reference>
<dbReference type="SUPFAM" id="SSF48371">
    <property type="entry name" value="ARM repeat"/>
    <property type="match status" value="1"/>
</dbReference>
<dbReference type="GO" id="GO:0005829">
    <property type="term" value="C:cytosol"/>
    <property type="evidence" value="ECO:0007669"/>
    <property type="project" value="TreeGrafter"/>
</dbReference>
<dbReference type="InterPro" id="IPR019156">
    <property type="entry name" value="Ataxin-10_domain"/>
</dbReference>
<organism evidence="8 9">
    <name type="scientific">Saitoella complicata (strain BCRC 22490 / CBS 7301 / JCM 7358 / NBRC 10748 / NRRL Y-17804)</name>
    <dbReference type="NCBI Taxonomy" id="698492"/>
    <lineage>
        <taxon>Eukaryota</taxon>
        <taxon>Fungi</taxon>
        <taxon>Dikarya</taxon>
        <taxon>Ascomycota</taxon>
        <taxon>Taphrinomycotina</taxon>
        <taxon>Taphrinomycotina incertae sedis</taxon>
        <taxon>Saitoella</taxon>
    </lineage>
</organism>
<comment type="similarity">
    <text evidence="1">Belongs to the ataxin-10 family.</text>
</comment>
<dbReference type="AlphaFoldDB" id="A0A0E9NBX6"/>
<reference evidence="8 9" key="3">
    <citation type="journal article" date="2015" name="Genome Announc.">
        <title>Draft Genome Sequence of the Archiascomycetous Yeast Saitoella complicata.</title>
        <authorList>
            <person name="Yamauchi K."/>
            <person name="Kondo S."/>
            <person name="Hamamoto M."/>
            <person name="Takahashi Y."/>
            <person name="Ogura Y."/>
            <person name="Hayashi T."/>
            <person name="Nishida H."/>
        </authorList>
    </citation>
    <scope>NUCLEOTIDE SEQUENCE [LARGE SCALE GENOMIC DNA]</scope>
    <source>
        <strain evidence="8 9">NRRL Y-17804</strain>
    </source>
</reference>
<dbReference type="OMA" id="TGHEELM"/>
<evidence type="ECO:0000256" key="2">
    <source>
        <dbReference type="ARBA" id="ARBA00022618"/>
    </source>
</evidence>
<reference evidence="8 9" key="1">
    <citation type="journal article" date="2011" name="J. Gen. Appl. Microbiol.">
        <title>Draft genome sequencing of the enigmatic yeast Saitoella complicata.</title>
        <authorList>
            <person name="Nishida H."/>
            <person name="Hamamoto M."/>
            <person name="Sugiyama J."/>
        </authorList>
    </citation>
    <scope>NUCLEOTIDE SEQUENCE [LARGE SCALE GENOMIC DNA]</scope>
    <source>
        <strain evidence="8 9">NRRL Y-17804</strain>
    </source>
</reference>
<comment type="function">
    <text evidence="4">May play a role in the regulation of cytokinesis.</text>
</comment>
<dbReference type="EMBL" id="BACD03000006">
    <property type="protein sequence ID" value="GAO46885.1"/>
    <property type="molecule type" value="Genomic_DNA"/>
</dbReference>
<evidence type="ECO:0000313" key="9">
    <source>
        <dbReference type="Proteomes" id="UP000033140"/>
    </source>
</evidence>
<dbReference type="PANTHER" id="PTHR13255">
    <property type="entry name" value="ATAXIN-10"/>
    <property type="match status" value="1"/>
</dbReference>
<accession>A0A0E9NBX6</accession>
<evidence type="ECO:0000256" key="5">
    <source>
        <dbReference type="ARBA" id="ARBA00044801"/>
    </source>
</evidence>
<evidence type="ECO:0000256" key="3">
    <source>
        <dbReference type="ARBA" id="ARBA00023306"/>
    </source>
</evidence>
<dbReference type="Pfam" id="PF09759">
    <property type="entry name" value="Atx10homo_assoc"/>
    <property type="match status" value="1"/>
</dbReference>
<keyword evidence="2" id="KW-0132">Cell division</keyword>
<dbReference type="Proteomes" id="UP000033140">
    <property type="component" value="Unassembled WGS sequence"/>
</dbReference>
<keyword evidence="9" id="KW-1185">Reference proteome</keyword>
<name>A0A0E9NBX6_SAICN</name>
<dbReference type="PANTHER" id="PTHR13255:SF0">
    <property type="entry name" value="ATAXIN-10"/>
    <property type="match status" value="1"/>
</dbReference>
<dbReference type="GO" id="GO:0051301">
    <property type="term" value="P:cell division"/>
    <property type="evidence" value="ECO:0007669"/>
    <property type="project" value="UniProtKB-KW"/>
</dbReference>
<evidence type="ECO:0000256" key="4">
    <source>
        <dbReference type="ARBA" id="ARBA00044746"/>
    </source>
</evidence>
<dbReference type="InterPro" id="IPR011989">
    <property type="entry name" value="ARM-like"/>
</dbReference>
<dbReference type="InterPro" id="IPR051374">
    <property type="entry name" value="Ataxin-10/CTR86_families"/>
</dbReference>
<evidence type="ECO:0000259" key="7">
    <source>
        <dbReference type="Pfam" id="PF09759"/>
    </source>
</evidence>
<proteinExistence type="inferred from homology"/>
<protein>
    <recommendedName>
        <fullName evidence="5">Ataxin-10 homolog</fullName>
    </recommendedName>
    <alternativeName>
        <fullName evidence="6">Copper transport protein 86</fullName>
    </alternativeName>
</protein>